<dbReference type="InterPro" id="IPR002931">
    <property type="entry name" value="Transglutaminase-like"/>
</dbReference>
<keyword evidence="3" id="KW-1185">Reference proteome</keyword>
<dbReference type="Proteomes" id="UP001253595">
    <property type="component" value="Unassembled WGS sequence"/>
</dbReference>
<evidence type="ECO:0000313" key="2">
    <source>
        <dbReference type="EMBL" id="MDR7092088.1"/>
    </source>
</evidence>
<dbReference type="PANTHER" id="PTHR33490:SF3">
    <property type="entry name" value="CONSERVED INTEGRAL MEMBRANE PROTEIN"/>
    <property type="match status" value="1"/>
</dbReference>
<proteinExistence type="predicted"/>
<evidence type="ECO:0000313" key="3">
    <source>
        <dbReference type="Proteomes" id="UP001253595"/>
    </source>
</evidence>
<protein>
    <submittedName>
        <fullName evidence="2">Transglutaminase-like putative cysteine protease</fullName>
    </submittedName>
</protein>
<feature type="domain" description="Transglutaminase-like" evidence="1">
    <location>
        <begin position="28"/>
        <end position="134"/>
    </location>
</feature>
<evidence type="ECO:0000259" key="1">
    <source>
        <dbReference type="Pfam" id="PF01841"/>
    </source>
</evidence>
<dbReference type="EMBL" id="JAVDVX010000010">
    <property type="protein sequence ID" value="MDR7092088.1"/>
    <property type="molecule type" value="Genomic_DNA"/>
</dbReference>
<dbReference type="InterPro" id="IPR038765">
    <property type="entry name" value="Papain-like_cys_pep_sf"/>
</dbReference>
<gene>
    <name evidence="2" type="ORF">J2X05_004128</name>
</gene>
<name>A0ABU1V3P0_9GAMM</name>
<accession>A0ABU1V3P0</accession>
<organism evidence="2 3">
    <name type="scientific">Cellvibrio fibrivorans</name>
    <dbReference type="NCBI Taxonomy" id="126350"/>
    <lineage>
        <taxon>Bacteria</taxon>
        <taxon>Pseudomonadati</taxon>
        <taxon>Pseudomonadota</taxon>
        <taxon>Gammaproteobacteria</taxon>
        <taxon>Cellvibrionales</taxon>
        <taxon>Cellvibrionaceae</taxon>
        <taxon>Cellvibrio</taxon>
    </lineage>
</organism>
<dbReference type="PANTHER" id="PTHR33490">
    <property type="entry name" value="BLR5614 PROTEIN-RELATED"/>
    <property type="match status" value="1"/>
</dbReference>
<reference evidence="2 3" key="1">
    <citation type="submission" date="2023-07" db="EMBL/GenBank/DDBJ databases">
        <title>Sorghum-associated microbial communities from plants grown in Nebraska, USA.</title>
        <authorList>
            <person name="Schachtman D."/>
        </authorList>
    </citation>
    <scope>NUCLEOTIDE SEQUENCE [LARGE SCALE GENOMIC DNA]</scope>
    <source>
        <strain evidence="2 3">BE190</strain>
    </source>
</reference>
<dbReference type="Gene3D" id="3.10.620.30">
    <property type="match status" value="1"/>
</dbReference>
<dbReference type="SUPFAM" id="SSF54001">
    <property type="entry name" value="Cysteine proteinases"/>
    <property type="match status" value="1"/>
</dbReference>
<dbReference type="Pfam" id="PF01841">
    <property type="entry name" value="Transglut_core"/>
    <property type="match status" value="1"/>
</dbReference>
<comment type="caution">
    <text evidence="2">The sequence shown here is derived from an EMBL/GenBank/DDBJ whole genome shotgun (WGS) entry which is preliminary data.</text>
</comment>
<dbReference type="RefSeq" id="WP_310076105.1">
    <property type="nucleotide sequence ID" value="NZ_JAVDVX010000010.1"/>
</dbReference>
<sequence>MPAVATQPTLYLSSSYYIDFDHPRVAQKAQQLASEHHHELGLAKACFEFVRDEIQHSWDFRKNPVTCKASDVLIHGTGYCYAKSHLLAALLRANNIPAGLCYQRLSVGTAGAPYCLHGLNAIYLTDFGWYRVDARGNKPGVSAQFTPPEERLAFAIKEPQENDLPEIWIDPMQVIVATLEKYSTVTEVYENLPDIR</sequence>